<keyword evidence="2" id="KW-0597">Phosphoprotein</keyword>
<comment type="caution">
    <text evidence="4">The sequence shown here is derived from an EMBL/GenBank/DDBJ whole genome shotgun (WGS) entry which is preliminary data.</text>
</comment>
<dbReference type="SMART" id="SM00331">
    <property type="entry name" value="PP2C_SIG"/>
    <property type="match status" value="1"/>
</dbReference>
<dbReference type="PANTHER" id="PTHR43156:SF2">
    <property type="entry name" value="STAGE II SPORULATION PROTEIN E"/>
    <property type="match status" value="1"/>
</dbReference>
<evidence type="ECO:0000313" key="4">
    <source>
        <dbReference type="EMBL" id="GHH66321.1"/>
    </source>
</evidence>
<evidence type="ECO:0000259" key="3">
    <source>
        <dbReference type="PROSITE" id="PS50110"/>
    </source>
</evidence>
<sequence length="434" mass="45191">MIPGQQHRTEPPAHPLGQPGAEAAGVRVLLVEDDAGDALLVEELLADTDLDHSLRWTPTLAQAVAELEREPADCVLVDLHLPDGSGVGLVAAVQQACPRAAVIVLTGMADSGAGAQAVAVGAQDYLVKGQVDEQLLQRALRYAVNRKQAELAGAELREDRIRARENARLERGLLPTPLLRGVTATVTTRYLPGRERALLGGDFLDVVETADGTVHAVIGDVSGHGPDEAALGVCLRIGWRALVLAGHRGAELLDLLEQILVAERDRSDMFATCSLVSIAPDRRSATLYLAGHHEPLLTAARAEGAGRPAGATEVAAAHGVALGIAPGLRHWPATELSLPPAGALLLYTDGLTEGHCGPGAERLGTEGLLELIAAAPPSGPAAFLDHLVDTVRRLNAGRHADDLAILHLAWTPSADRPGAGGLVPGPAMIRAESG</sequence>
<dbReference type="AlphaFoldDB" id="A0A919KP48"/>
<gene>
    <name evidence="4" type="ORF">GCM10018781_20090</name>
</gene>
<dbReference type="PANTHER" id="PTHR43156">
    <property type="entry name" value="STAGE II SPORULATION PROTEIN E-RELATED"/>
    <property type="match status" value="1"/>
</dbReference>
<keyword evidence="5" id="KW-1185">Reference proteome</keyword>
<keyword evidence="1" id="KW-0378">Hydrolase</keyword>
<dbReference type="InterPro" id="IPR001789">
    <property type="entry name" value="Sig_transdc_resp-reg_receiver"/>
</dbReference>
<accession>A0A919KP48</accession>
<dbReference type="GO" id="GO:0016791">
    <property type="term" value="F:phosphatase activity"/>
    <property type="evidence" value="ECO:0007669"/>
    <property type="project" value="TreeGrafter"/>
</dbReference>
<dbReference type="InterPro" id="IPR036457">
    <property type="entry name" value="PPM-type-like_dom_sf"/>
</dbReference>
<evidence type="ECO:0000256" key="2">
    <source>
        <dbReference type="PROSITE-ProRule" id="PRU00169"/>
    </source>
</evidence>
<reference evidence="4" key="1">
    <citation type="journal article" date="2014" name="Int. J. Syst. Evol. Microbiol.">
        <title>Complete genome sequence of Corynebacterium casei LMG S-19264T (=DSM 44701T), isolated from a smear-ripened cheese.</title>
        <authorList>
            <consortium name="US DOE Joint Genome Institute (JGI-PGF)"/>
            <person name="Walter F."/>
            <person name="Albersmeier A."/>
            <person name="Kalinowski J."/>
            <person name="Ruckert C."/>
        </authorList>
    </citation>
    <scope>NUCLEOTIDE SEQUENCE</scope>
    <source>
        <strain evidence="4">JCM 4646</strain>
    </source>
</reference>
<organism evidence="4 5">
    <name type="scientific">Kitasatospora indigofera</name>
    <dbReference type="NCBI Taxonomy" id="67307"/>
    <lineage>
        <taxon>Bacteria</taxon>
        <taxon>Bacillati</taxon>
        <taxon>Actinomycetota</taxon>
        <taxon>Actinomycetes</taxon>
        <taxon>Kitasatosporales</taxon>
        <taxon>Streptomycetaceae</taxon>
        <taxon>Kitasatospora</taxon>
    </lineage>
</organism>
<dbReference type="SMART" id="SM00448">
    <property type="entry name" value="REC"/>
    <property type="match status" value="1"/>
</dbReference>
<dbReference type="Gene3D" id="3.60.40.10">
    <property type="entry name" value="PPM-type phosphatase domain"/>
    <property type="match status" value="1"/>
</dbReference>
<dbReference type="GeneID" id="95352485"/>
<dbReference type="SUPFAM" id="SSF52172">
    <property type="entry name" value="CheY-like"/>
    <property type="match status" value="1"/>
</dbReference>
<dbReference type="Gene3D" id="3.40.50.2300">
    <property type="match status" value="1"/>
</dbReference>
<dbReference type="InterPro" id="IPR011006">
    <property type="entry name" value="CheY-like_superfamily"/>
</dbReference>
<name>A0A919KP48_9ACTN</name>
<proteinExistence type="predicted"/>
<feature type="modified residue" description="4-aspartylphosphate" evidence="2">
    <location>
        <position position="78"/>
    </location>
</feature>
<protein>
    <submittedName>
        <fullName evidence="4">Fused response regulator/phosphatase</fullName>
    </submittedName>
</protein>
<dbReference type="RefSeq" id="WP_373311133.1">
    <property type="nucleotide sequence ID" value="NZ_BNBO01000007.1"/>
</dbReference>
<dbReference type="InterPro" id="IPR001932">
    <property type="entry name" value="PPM-type_phosphatase-like_dom"/>
</dbReference>
<feature type="domain" description="Response regulatory" evidence="3">
    <location>
        <begin position="27"/>
        <end position="143"/>
    </location>
</feature>
<dbReference type="InterPro" id="IPR052016">
    <property type="entry name" value="Bact_Sigma-Reg"/>
</dbReference>
<dbReference type="Pfam" id="PF00072">
    <property type="entry name" value="Response_reg"/>
    <property type="match status" value="1"/>
</dbReference>
<dbReference type="GO" id="GO:0000160">
    <property type="term" value="P:phosphorelay signal transduction system"/>
    <property type="evidence" value="ECO:0007669"/>
    <property type="project" value="InterPro"/>
</dbReference>
<evidence type="ECO:0000256" key="1">
    <source>
        <dbReference type="ARBA" id="ARBA00022801"/>
    </source>
</evidence>
<dbReference type="Proteomes" id="UP000617734">
    <property type="component" value="Unassembled WGS sequence"/>
</dbReference>
<reference evidence="4" key="2">
    <citation type="submission" date="2020-09" db="EMBL/GenBank/DDBJ databases">
        <authorList>
            <person name="Sun Q."/>
            <person name="Ohkuma M."/>
        </authorList>
    </citation>
    <scope>NUCLEOTIDE SEQUENCE</scope>
    <source>
        <strain evidence="4">JCM 4646</strain>
    </source>
</reference>
<dbReference type="Pfam" id="PF07228">
    <property type="entry name" value="SpoIIE"/>
    <property type="match status" value="1"/>
</dbReference>
<dbReference type="EMBL" id="BNBO01000007">
    <property type="protein sequence ID" value="GHH66321.1"/>
    <property type="molecule type" value="Genomic_DNA"/>
</dbReference>
<evidence type="ECO:0000313" key="5">
    <source>
        <dbReference type="Proteomes" id="UP000617734"/>
    </source>
</evidence>
<dbReference type="PROSITE" id="PS50110">
    <property type="entry name" value="RESPONSE_REGULATORY"/>
    <property type="match status" value="1"/>
</dbReference>
<dbReference type="CDD" id="cd00156">
    <property type="entry name" value="REC"/>
    <property type="match status" value="1"/>
</dbReference>